<dbReference type="EMBL" id="BMSV01000002">
    <property type="protein sequence ID" value="GGP94337.1"/>
    <property type="molecule type" value="Genomic_DNA"/>
</dbReference>
<dbReference type="Proteomes" id="UP000654123">
    <property type="component" value="Unassembled WGS sequence"/>
</dbReference>
<evidence type="ECO:0000313" key="2">
    <source>
        <dbReference type="Proteomes" id="UP000654123"/>
    </source>
</evidence>
<organism evidence="1 2">
    <name type="scientific">Streptomyces roseolilacinus</name>
    <dbReference type="NCBI Taxonomy" id="66904"/>
    <lineage>
        <taxon>Bacteria</taxon>
        <taxon>Bacillati</taxon>
        <taxon>Actinomycetota</taxon>
        <taxon>Actinomycetes</taxon>
        <taxon>Kitasatosporales</taxon>
        <taxon>Streptomycetaceae</taxon>
        <taxon>Streptomyces</taxon>
    </lineage>
</organism>
<comment type="caution">
    <text evidence="1">The sequence shown here is derived from an EMBL/GenBank/DDBJ whole genome shotgun (WGS) entry which is preliminary data.</text>
</comment>
<gene>
    <name evidence="1" type="ORF">GCM10010249_10120</name>
</gene>
<proteinExistence type="predicted"/>
<evidence type="ECO:0000313" key="1">
    <source>
        <dbReference type="EMBL" id="GGP94337.1"/>
    </source>
</evidence>
<accession>A0A918EI39</accession>
<name>A0A918EI39_9ACTN</name>
<dbReference type="AlphaFoldDB" id="A0A918EI39"/>
<keyword evidence="2" id="KW-1185">Reference proteome</keyword>
<protein>
    <submittedName>
        <fullName evidence="1">Uncharacterized protein</fullName>
    </submittedName>
</protein>
<reference evidence="1" key="1">
    <citation type="journal article" date="2014" name="Int. J. Syst. Evol. Microbiol.">
        <title>Complete genome sequence of Corynebacterium casei LMG S-19264T (=DSM 44701T), isolated from a smear-ripened cheese.</title>
        <authorList>
            <consortium name="US DOE Joint Genome Institute (JGI-PGF)"/>
            <person name="Walter F."/>
            <person name="Albersmeier A."/>
            <person name="Kalinowski J."/>
            <person name="Ruckert C."/>
        </authorList>
    </citation>
    <scope>NUCLEOTIDE SEQUENCE</scope>
    <source>
        <strain evidence="1">JCM 4335</strain>
    </source>
</reference>
<sequence length="101" mass="11278">MGDWGRSVARREFEERGVLIRRGWRQLTTAGRVRVAEGRLTLLNSRGSEIDSAPLSEVRVVEPWYVPRGVVRAVLGGTVYLLRLAPSRARDVAEAAHRARG</sequence>
<reference evidence="1" key="2">
    <citation type="submission" date="2020-09" db="EMBL/GenBank/DDBJ databases">
        <authorList>
            <person name="Sun Q."/>
            <person name="Ohkuma M."/>
        </authorList>
    </citation>
    <scope>NUCLEOTIDE SEQUENCE</scope>
    <source>
        <strain evidence="1">JCM 4335</strain>
    </source>
</reference>